<evidence type="ECO:0000256" key="2">
    <source>
        <dbReference type="ARBA" id="ARBA00004609"/>
    </source>
</evidence>
<dbReference type="EMBL" id="KC612415">
    <property type="protein sequence ID" value="AGH59846.1"/>
    <property type="molecule type" value="Genomic_DNA"/>
</dbReference>
<feature type="domain" description="Trypanosome variant surface glycoprotein C-terminal" evidence="9">
    <location>
        <begin position="432"/>
        <end position="515"/>
    </location>
</feature>
<evidence type="ECO:0000256" key="5">
    <source>
        <dbReference type="ARBA" id="ARBA00023136"/>
    </source>
</evidence>
<proteinExistence type="predicted"/>
<reference evidence="10" key="2">
    <citation type="journal article" date="2014" name="Mol. Biochem. Parasitol.">
        <title>Capturing the variant surface glycoprotein repertoire (the VSGnome) of Trypanosoma brucei Lister 427.</title>
        <authorList>
            <person name="Cross G.A."/>
            <person name="Kim H.S."/>
            <person name="Wickstead B."/>
        </authorList>
    </citation>
    <scope>NUCLEOTIDE SEQUENCE</scope>
    <source>
        <strain evidence="10">Lister 427</strain>
    </source>
</reference>
<evidence type="ECO:0000256" key="8">
    <source>
        <dbReference type="SAM" id="MobiDB-lite"/>
    </source>
</evidence>
<keyword evidence="4" id="KW-0336">GPI-anchor</keyword>
<evidence type="ECO:0000256" key="6">
    <source>
        <dbReference type="ARBA" id="ARBA00023180"/>
    </source>
</evidence>
<name>M4SX49_9TRYP</name>
<dbReference type="AlphaFoldDB" id="M4SX49"/>
<feature type="compositionally biased region" description="Polar residues" evidence="8">
    <location>
        <begin position="460"/>
        <end position="472"/>
    </location>
</feature>
<evidence type="ECO:0000313" key="10">
    <source>
        <dbReference type="EMBL" id="AGH59846.1"/>
    </source>
</evidence>
<keyword evidence="7" id="KW-0449">Lipoprotein</keyword>
<keyword evidence="6" id="KW-0325">Glycoprotein</keyword>
<keyword evidence="5" id="KW-0472">Membrane</keyword>
<accession>M4SX49</accession>
<evidence type="ECO:0000259" key="9">
    <source>
        <dbReference type="Pfam" id="PF10659"/>
    </source>
</evidence>
<dbReference type="SUPFAM" id="SSF58087">
    <property type="entry name" value="Variant surface glycoprotein (N-terminal domain)"/>
    <property type="match status" value="1"/>
</dbReference>
<dbReference type="GO" id="GO:0098552">
    <property type="term" value="C:side of membrane"/>
    <property type="evidence" value="ECO:0007669"/>
    <property type="project" value="UniProtKB-KW"/>
</dbReference>
<dbReference type="VEuPathDB" id="TriTrypDB:Tb1125.11.18460"/>
<evidence type="ECO:0000256" key="4">
    <source>
        <dbReference type="ARBA" id="ARBA00022622"/>
    </source>
</evidence>
<feature type="region of interest" description="Disordered" evidence="8">
    <location>
        <begin position="460"/>
        <end position="481"/>
    </location>
</feature>
<dbReference type="GO" id="GO:0005886">
    <property type="term" value="C:plasma membrane"/>
    <property type="evidence" value="ECO:0007669"/>
    <property type="project" value="UniProtKB-SubCell"/>
</dbReference>
<protein>
    <submittedName>
        <fullName evidence="10">Variant surface glycoprotein 388</fullName>
    </submittedName>
</protein>
<reference evidence="10" key="1">
    <citation type="submission" date="2013-02" db="EMBL/GenBank/DDBJ databases">
        <authorList>
            <person name="Cross G.A.M."/>
            <person name="Kim H.-S."/>
            <person name="Wickstead B."/>
        </authorList>
    </citation>
    <scope>NUCLEOTIDE SEQUENCE</scope>
    <source>
        <strain evidence="10">Lister 427</strain>
    </source>
</reference>
<dbReference type="VEuPathDB" id="TriTrypDB:Tb427_000234700"/>
<comment type="function">
    <text evidence="1">VSG forms a coat on the surface of the parasite. The trypanosome evades the immune response of the host by expressing a series of antigenically distinct VSGs from an estimated 1000 VSG genes.</text>
</comment>
<organism evidence="10">
    <name type="scientific">Trypanosoma brucei</name>
    <dbReference type="NCBI Taxonomy" id="5691"/>
    <lineage>
        <taxon>Eukaryota</taxon>
        <taxon>Discoba</taxon>
        <taxon>Euglenozoa</taxon>
        <taxon>Kinetoplastea</taxon>
        <taxon>Metakinetoplastina</taxon>
        <taxon>Trypanosomatida</taxon>
        <taxon>Trypanosomatidae</taxon>
        <taxon>Trypanosoma</taxon>
    </lineage>
</organism>
<sequence>MKAQYSMVELTKVLFVAAEIIFHAESVSAEKNKAAKAVNHPCAEKRFDEILADNFEWQVKKAEHKLEAAANDITSWKILREQAVDPQTKAGLGLLIAYLELNAKSARTSMTASQQTLQTAAILLRQRAANISTLLALHEGTTISRGTPTLGGSPTTPTEATVTCKYGTAKLTLKPQKCNGETDGREIITEAEMALPNIETLPVIEGDYTTAIGISVETFAKGSPQQGSSSVTHEMCQTTGGASANLGGTNGLGANLAITTAPAATAKQHSTNKEQGGKCPHDPLNEQSTDIQRLVNAVCQARHATVEHAKTSADLTYEGIKSDTNLRQLAALALLQQGATVTDITTGNEALSNAIAATLGPDETAFKAKYITPLTSPKLEINLKSGKIEGSIAEIASKADAGTVLAYFIGVERGRAAAAAKTTTAQMKEEECAVETDKVKCNKENGCKYNEKDNKCEGNTSKATTAGESTSKCSEKKTEGECKSPDCKCENNACKDSSFLANKKLDLVADASVGFIYF</sequence>
<dbReference type="InterPro" id="IPR019609">
    <property type="entry name" value="Variant_surf_glycoprt_trypan_C"/>
</dbReference>
<keyword evidence="3" id="KW-1003">Cell membrane</keyword>
<dbReference type="Gene3D" id="3.30.1680.40">
    <property type="match status" value="1"/>
</dbReference>
<evidence type="ECO:0000256" key="1">
    <source>
        <dbReference type="ARBA" id="ARBA00002523"/>
    </source>
</evidence>
<evidence type="ECO:0000256" key="7">
    <source>
        <dbReference type="ARBA" id="ARBA00023288"/>
    </source>
</evidence>
<dbReference type="Pfam" id="PF10659">
    <property type="entry name" value="Trypan_glycop_C"/>
    <property type="match status" value="1"/>
</dbReference>
<evidence type="ECO:0000256" key="3">
    <source>
        <dbReference type="ARBA" id="ARBA00022475"/>
    </source>
</evidence>
<comment type="subcellular location">
    <subcellularLocation>
        <location evidence="2">Cell membrane</location>
        <topology evidence="2">Lipid-anchor</topology>
        <topology evidence="2">GPI-anchor</topology>
    </subcellularLocation>
</comment>